<dbReference type="InterPro" id="IPR005467">
    <property type="entry name" value="His_kinase_dom"/>
</dbReference>
<reference evidence="11 12" key="1">
    <citation type="submission" date="2015-11" db="EMBL/GenBank/DDBJ databases">
        <title>The genome of Candidatus Endoriftia persephone in Ridgeia piscesae and population structure of the North Eastern Pacific vestimentiferan symbionts.</title>
        <authorList>
            <person name="Perez M."/>
            <person name="Juniper K.S."/>
        </authorList>
    </citation>
    <scope>NUCLEOTIDE SEQUENCE [LARGE SCALE GENOMIC DNA]</scope>
    <source>
        <strain evidence="10">Ind10</strain>
        <strain evidence="9">Ind11</strain>
    </source>
</reference>
<dbReference type="GO" id="GO:0000155">
    <property type="term" value="F:phosphorelay sensor kinase activity"/>
    <property type="evidence" value="ECO:0007669"/>
    <property type="project" value="InterPro"/>
</dbReference>
<comment type="catalytic activity">
    <reaction evidence="1">
        <text>ATP + protein L-histidine = ADP + protein N-phospho-L-histidine.</text>
        <dbReference type="EC" id="2.7.13.3"/>
    </reaction>
</comment>
<dbReference type="SUPFAM" id="SSF55874">
    <property type="entry name" value="ATPase domain of HSP90 chaperone/DNA topoisomerase II/histidine kinase"/>
    <property type="match status" value="1"/>
</dbReference>
<dbReference type="EC" id="2.7.13.3" evidence="2"/>
<evidence type="ECO:0000259" key="8">
    <source>
        <dbReference type="PROSITE" id="PS50110"/>
    </source>
</evidence>
<evidence type="ECO:0000313" key="10">
    <source>
        <dbReference type="EMBL" id="KRT60284.1"/>
    </source>
</evidence>
<dbReference type="SUPFAM" id="SSF52172">
    <property type="entry name" value="CheY-like"/>
    <property type="match status" value="1"/>
</dbReference>
<gene>
    <name evidence="9" type="ORF">Ga0074115_10647</name>
    <name evidence="10" type="ORF">Ga0076813_16922</name>
</gene>
<keyword evidence="6" id="KW-1133">Transmembrane helix</keyword>
<evidence type="ECO:0000313" key="12">
    <source>
        <dbReference type="Proteomes" id="UP000051634"/>
    </source>
</evidence>
<dbReference type="InterPro" id="IPR004358">
    <property type="entry name" value="Sig_transdc_His_kin-like_C"/>
</dbReference>
<keyword evidence="10" id="KW-0808">Transferase</keyword>
<feature type="transmembrane region" description="Helical" evidence="6">
    <location>
        <begin position="150"/>
        <end position="172"/>
    </location>
</feature>
<keyword evidence="10" id="KW-0418">Kinase</keyword>
<keyword evidence="6" id="KW-0812">Transmembrane</keyword>
<dbReference type="STRING" id="54398.Ga0074115_10647"/>
<evidence type="ECO:0000259" key="7">
    <source>
        <dbReference type="PROSITE" id="PS50109"/>
    </source>
</evidence>
<feature type="domain" description="Histidine kinase" evidence="7">
    <location>
        <begin position="195"/>
        <end position="414"/>
    </location>
</feature>
<evidence type="ECO:0000313" key="11">
    <source>
        <dbReference type="Proteomes" id="UP000051276"/>
    </source>
</evidence>
<protein>
    <recommendedName>
        <fullName evidence="2">histidine kinase</fullName>
        <ecNumber evidence="2">2.7.13.3</ecNumber>
    </recommendedName>
</protein>
<dbReference type="Gene3D" id="1.10.287.130">
    <property type="match status" value="1"/>
</dbReference>
<feature type="transmembrane region" description="Helical" evidence="6">
    <location>
        <begin position="126"/>
        <end position="144"/>
    </location>
</feature>
<feature type="transmembrane region" description="Helical" evidence="6">
    <location>
        <begin position="53"/>
        <end position="71"/>
    </location>
</feature>
<proteinExistence type="predicted"/>
<sequence length="704" mass="78935">MLTHANHPILTRLRNSDELQSSVVRLLAWVMMASVLIIGRWRELFPFAWEDFILFFGIHLAWFIGLLLHTIWKPQANPRRQLHAALADVSGTSFCIYLSGNPFSPFFLIYLWSFVSQGTRYGTHNLLFSCAASIIGYSLVITLMDGWSQHFLYTLFLLVGLIILPLYQFMLLRRLHFSRQTAEAASRARGNFLAVMTHELRTPLSSIIGLSRLLGATRLNREQRGYIGSISSSADTLAALIGDILDFSKIDANKLELHPSAFDLRSCVIDVCNGLGTSAASKGVELVCRIDANVPNEILADELRFRQILYNLIGNAVKFTPSGHITVTLTLHNDEQHYLQLEVQDTGIGIDKEKRNRIFDEFWQSDSSRTREYRGTGLGTTIARDLTKMMGGEIGFGSETSRGSCFWLKLPCLREIPDDPPSPPEALQGVTVAISEPSPESRNALVDYCCQAGIQVILLDHYDNRQIDPDSGFNGNPVDLLLVAESPATDDTRERAERLLNYLGKSAPVLFLTFTHAISSDNHNLNLRKPINPVDLWHAIEQLIDDQPLDEDSKFALESGFVPLLEATRETHVLVAEDDSISFQLINTMLTKAGYRVKRAQDGKQALDLSRSSGFDLALVDVRMPHMDGIEFTRIYRSREKPGTHLPIIALSANTAEEVKQECLDAGMDTYLLKPVDTEKLNALLRHFLIDTTQKVALQQPRNQ</sequence>
<dbReference type="InterPro" id="IPR001789">
    <property type="entry name" value="Sig_transdc_resp-reg_receiver"/>
</dbReference>
<evidence type="ECO:0000256" key="5">
    <source>
        <dbReference type="PROSITE-ProRule" id="PRU00169"/>
    </source>
</evidence>
<dbReference type="PANTHER" id="PTHR45339">
    <property type="entry name" value="HYBRID SIGNAL TRANSDUCTION HISTIDINE KINASE J"/>
    <property type="match status" value="1"/>
</dbReference>
<dbReference type="FunFam" id="3.30.565.10:FF:000010">
    <property type="entry name" value="Sensor histidine kinase RcsC"/>
    <property type="match status" value="1"/>
</dbReference>
<comment type="caution">
    <text evidence="10">The sequence shown here is derived from an EMBL/GenBank/DDBJ whole genome shotgun (WGS) entry which is preliminary data.</text>
</comment>
<dbReference type="SMART" id="SM00387">
    <property type="entry name" value="HATPase_c"/>
    <property type="match status" value="1"/>
</dbReference>
<dbReference type="SUPFAM" id="SSF47384">
    <property type="entry name" value="Homodimeric domain of signal transducing histidine kinase"/>
    <property type="match status" value="1"/>
</dbReference>
<dbReference type="InterPro" id="IPR003594">
    <property type="entry name" value="HATPase_dom"/>
</dbReference>
<keyword evidence="3 5" id="KW-0597">Phosphoprotein</keyword>
<dbReference type="CDD" id="cd00082">
    <property type="entry name" value="HisKA"/>
    <property type="match status" value="1"/>
</dbReference>
<feature type="domain" description="Response regulatory" evidence="8">
    <location>
        <begin position="572"/>
        <end position="689"/>
    </location>
</feature>
<dbReference type="RefSeq" id="WP_232432866.1">
    <property type="nucleotide sequence ID" value="NZ_KQ556872.1"/>
</dbReference>
<keyword evidence="12" id="KW-1185">Reference proteome</keyword>
<dbReference type="InterPro" id="IPR011006">
    <property type="entry name" value="CheY-like_superfamily"/>
</dbReference>
<evidence type="ECO:0000256" key="3">
    <source>
        <dbReference type="ARBA" id="ARBA00022553"/>
    </source>
</evidence>
<evidence type="ECO:0000256" key="2">
    <source>
        <dbReference type="ARBA" id="ARBA00012438"/>
    </source>
</evidence>
<dbReference type="AlphaFoldDB" id="A0A0T5ZBV1"/>
<evidence type="ECO:0000256" key="6">
    <source>
        <dbReference type="SAM" id="Phobius"/>
    </source>
</evidence>
<dbReference type="PANTHER" id="PTHR45339:SF1">
    <property type="entry name" value="HYBRID SIGNAL TRANSDUCTION HISTIDINE KINASE J"/>
    <property type="match status" value="1"/>
</dbReference>
<dbReference type="CDD" id="cd16922">
    <property type="entry name" value="HATPase_EvgS-ArcB-TorS-like"/>
    <property type="match status" value="1"/>
</dbReference>
<dbReference type="SMART" id="SM00388">
    <property type="entry name" value="HisKA"/>
    <property type="match status" value="1"/>
</dbReference>
<dbReference type="Proteomes" id="UP000051634">
    <property type="component" value="Unassembled WGS sequence"/>
</dbReference>
<dbReference type="Gene3D" id="3.40.50.2300">
    <property type="match status" value="1"/>
</dbReference>
<organism evidence="10 11">
    <name type="scientific">endosymbiont of Ridgeia piscesae</name>
    <dbReference type="NCBI Taxonomy" id="54398"/>
    <lineage>
        <taxon>Bacteria</taxon>
        <taxon>Pseudomonadati</taxon>
        <taxon>Pseudomonadota</taxon>
        <taxon>Gammaproteobacteria</taxon>
        <taxon>sulfur-oxidizing symbionts</taxon>
    </lineage>
</organism>
<dbReference type="Pfam" id="PF02518">
    <property type="entry name" value="HATPase_c"/>
    <property type="match status" value="1"/>
</dbReference>
<dbReference type="Proteomes" id="UP000051276">
    <property type="component" value="Unassembled WGS sequence"/>
</dbReference>
<dbReference type="Gene3D" id="3.30.565.10">
    <property type="entry name" value="Histidine kinase-like ATPase, C-terminal domain"/>
    <property type="match status" value="1"/>
</dbReference>
<dbReference type="CDD" id="cd17546">
    <property type="entry name" value="REC_hyHK_CKI1_RcsC-like"/>
    <property type="match status" value="1"/>
</dbReference>
<feature type="modified residue" description="4-aspartylphosphate" evidence="5">
    <location>
        <position position="621"/>
    </location>
</feature>
<feature type="transmembrane region" description="Helical" evidence="6">
    <location>
        <begin position="23"/>
        <end position="41"/>
    </location>
</feature>
<dbReference type="SMART" id="SM00448">
    <property type="entry name" value="REC"/>
    <property type="match status" value="1"/>
</dbReference>
<dbReference type="Pfam" id="PF00072">
    <property type="entry name" value="Response_reg"/>
    <property type="match status" value="1"/>
</dbReference>
<evidence type="ECO:0000256" key="4">
    <source>
        <dbReference type="ARBA" id="ARBA00023012"/>
    </source>
</evidence>
<dbReference type="EMBL" id="LMXI01000002">
    <property type="protein sequence ID" value="KRT60284.1"/>
    <property type="molecule type" value="Genomic_DNA"/>
</dbReference>
<dbReference type="InterPro" id="IPR036097">
    <property type="entry name" value="HisK_dim/P_sf"/>
</dbReference>
<accession>A0A0T5ZBV1</accession>
<dbReference type="InterPro" id="IPR036890">
    <property type="entry name" value="HATPase_C_sf"/>
</dbReference>
<dbReference type="EMBL" id="LDXT01000096">
    <property type="protein sequence ID" value="KRT53613.1"/>
    <property type="molecule type" value="Genomic_DNA"/>
</dbReference>
<dbReference type="InterPro" id="IPR003661">
    <property type="entry name" value="HisK_dim/P_dom"/>
</dbReference>
<dbReference type="Pfam" id="PF00512">
    <property type="entry name" value="HisKA"/>
    <property type="match status" value="1"/>
</dbReference>
<dbReference type="PROSITE" id="PS50109">
    <property type="entry name" value="HIS_KIN"/>
    <property type="match status" value="1"/>
</dbReference>
<evidence type="ECO:0000256" key="1">
    <source>
        <dbReference type="ARBA" id="ARBA00000085"/>
    </source>
</evidence>
<dbReference type="PROSITE" id="PS50110">
    <property type="entry name" value="RESPONSE_REGULATORY"/>
    <property type="match status" value="1"/>
</dbReference>
<name>A0A0T5ZBV1_9GAMM</name>
<feature type="transmembrane region" description="Helical" evidence="6">
    <location>
        <begin position="91"/>
        <end position="114"/>
    </location>
</feature>
<evidence type="ECO:0000313" key="9">
    <source>
        <dbReference type="EMBL" id="KRT53613.1"/>
    </source>
</evidence>
<dbReference type="PRINTS" id="PR00344">
    <property type="entry name" value="BCTRLSENSOR"/>
</dbReference>
<keyword evidence="6" id="KW-0472">Membrane</keyword>
<keyword evidence="4" id="KW-0902">Two-component regulatory system</keyword>